<dbReference type="EMBL" id="JASPKY010000049">
    <property type="protein sequence ID" value="KAK9745349.1"/>
    <property type="molecule type" value="Genomic_DNA"/>
</dbReference>
<keyword evidence="3" id="KW-1185">Reference proteome</keyword>
<evidence type="ECO:0000256" key="1">
    <source>
        <dbReference type="SAM" id="MobiDB-lite"/>
    </source>
</evidence>
<evidence type="ECO:0000313" key="2">
    <source>
        <dbReference type="EMBL" id="KAK9745349.1"/>
    </source>
</evidence>
<gene>
    <name evidence="2" type="ORF">QE152_g6977</name>
</gene>
<reference evidence="2 3" key="1">
    <citation type="journal article" date="2024" name="BMC Genomics">
        <title>De novo assembly and annotation of Popillia japonica's genome with initial clues to its potential as an invasive pest.</title>
        <authorList>
            <person name="Cucini C."/>
            <person name="Boschi S."/>
            <person name="Funari R."/>
            <person name="Cardaioli E."/>
            <person name="Iannotti N."/>
            <person name="Marturano G."/>
            <person name="Paoli F."/>
            <person name="Bruttini M."/>
            <person name="Carapelli A."/>
            <person name="Frati F."/>
            <person name="Nardi F."/>
        </authorList>
    </citation>
    <scope>NUCLEOTIDE SEQUENCE [LARGE SCALE GENOMIC DNA]</scope>
    <source>
        <strain evidence="2">DMR45628</strain>
    </source>
</reference>
<sequence length="71" mass="7682">MNEGSCTEDSMWEDEDMTTSPIHRLYADKGNAGGSKADSPAKEKGKREGHCTPAAKDHGNKKEMLEVQASS</sequence>
<comment type="caution">
    <text evidence="2">The sequence shown here is derived from an EMBL/GenBank/DDBJ whole genome shotgun (WGS) entry which is preliminary data.</text>
</comment>
<evidence type="ECO:0000313" key="3">
    <source>
        <dbReference type="Proteomes" id="UP001458880"/>
    </source>
</evidence>
<proteinExistence type="predicted"/>
<organism evidence="2 3">
    <name type="scientific">Popillia japonica</name>
    <name type="common">Japanese beetle</name>
    <dbReference type="NCBI Taxonomy" id="7064"/>
    <lineage>
        <taxon>Eukaryota</taxon>
        <taxon>Metazoa</taxon>
        <taxon>Ecdysozoa</taxon>
        <taxon>Arthropoda</taxon>
        <taxon>Hexapoda</taxon>
        <taxon>Insecta</taxon>
        <taxon>Pterygota</taxon>
        <taxon>Neoptera</taxon>
        <taxon>Endopterygota</taxon>
        <taxon>Coleoptera</taxon>
        <taxon>Polyphaga</taxon>
        <taxon>Scarabaeiformia</taxon>
        <taxon>Scarabaeidae</taxon>
        <taxon>Rutelinae</taxon>
        <taxon>Popillia</taxon>
    </lineage>
</organism>
<feature type="compositionally biased region" description="Basic and acidic residues" evidence="1">
    <location>
        <begin position="39"/>
        <end position="65"/>
    </location>
</feature>
<protein>
    <submittedName>
        <fullName evidence="2">Uncharacterized protein</fullName>
    </submittedName>
</protein>
<name>A0AAW1MH76_POPJA</name>
<dbReference type="AlphaFoldDB" id="A0AAW1MH76"/>
<dbReference type="Proteomes" id="UP001458880">
    <property type="component" value="Unassembled WGS sequence"/>
</dbReference>
<accession>A0AAW1MH76</accession>
<feature type="region of interest" description="Disordered" evidence="1">
    <location>
        <begin position="1"/>
        <end position="71"/>
    </location>
</feature>